<feature type="transmembrane region" description="Helical" evidence="6">
    <location>
        <begin position="182"/>
        <end position="202"/>
    </location>
</feature>
<reference evidence="7 8" key="1">
    <citation type="journal article" date="2009" name="Science">
        <title>Green evolution and dynamic adaptations revealed by genomes of the marine picoeukaryotes Micromonas.</title>
        <authorList>
            <person name="Worden A.Z."/>
            <person name="Lee J.H."/>
            <person name="Mock T."/>
            <person name="Rouze P."/>
            <person name="Simmons M.P."/>
            <person name="Aerts A.L."/>
            <person name="Allen A.E."/>
            <person name="Cuvelier M.L."/>
            <person name="Derelle E."/>
            <person name="Everett M.V."/>
            <person name="Foulon E."/>
            <person name="Grimwood J."/>
            <person name="Gundlach H."/>
            <person name="Henrissat B."/>
            <person name="Napoli C."/>
            <person name="McDonald S.M."/>
            <person name="Parker M.S."/>
            <person name="Rombauts S."/>
            <person name="Salamov A."/>
            <person name="Von Dassow P."/>
            <person name="Badger J.H."/>
            <person name="Coutinho P.M."/>
            <person name="Demir E."/>
            <person name="Dubchak I."/>
            <person name="Gentemann C."/>
            <person name="Eikrem W."/>
            <person name="Gready J.E."/>
            <person name="John U."/>
            <person name="Lanier W."/>
            <person name="Lindquist E.A."/>
            <person name="Lucas S."/>
            <person name="Mayer K.F."/>
            <person name="Moreau H."/>
            <person name="Not F."/>
            <person name="Otillar R."/>
            <person name="Panaud O."/>
            <person name="Pangilinan J."/>
            <person name="Paulsen I."/>
            <person name="Piegu B."/>
            <person name="Poliakov A."/>
            <person name="Robbens S."/>
            <person name="Schmutz J."/>
            <person name="Toulza E."/>
            <person name="Wyss T."/>
            <person name="Zelensky A."/>
            <person name="Zhou K."/>
            <person name="Armbrust E.V."/>
            <person name="Bhattacharya D."/>
            <person name="Goodenough U.W."/>
            <person name="Van de Peer Y."/>
            <person name="Grigoriev I.V."/>
        </authorList>
    </citation>
    <scope>NUCLEOTIDE SEQUENCE [LARGE SCALE GENOMIC DNA]</scope>
    <source>
        <strain evidence="7 8">CCMP1545</strain>
    </source>
</reference>
<accession>C1MGN2</accession>
<dbReference type="RefSeq" id="XP_003055349.1">
    <property type="nucleotide sequence ID" value="XM_003055303.1"/>
</dbReference>
<organism evidence="8">
    <name type="scientific">Micromonas pusilla (strain CCMP1545)</name>
    <name type="common">Picoplanktonic green alga</name>
    <dbReference type="NCBI Taxonomy" id="564608"/>
    <lineage>
        <taxon>Eukaryota</taxon>
        <taxon>Viridiplantae</taxon>
        <taxon>Chlorophyta</taxon>
        <taxon>Mamiellophyceae</taxon>
        <taxon>Mamiellales</taxon>
        <taxon>Mamiellaceae</taxon>
        <taxon>Micromonas</taxon>
    </lineage>
</organism>
<feature type="transmembrane region" description="Helical" evidence="6">
    <location>
        <begin position="442"/>
        <end position="461"/>
    </location>
</feature>
<evidence type="ECO:0000313" key="7">
    <source>
        <dbReference type="EMBL" id="EEH60601.1"/>
    </source>
</evidence>
<evidence type="ECO:0000256" key="4">
    <source>
        <dbReference type="ARBA" id="ARBA00022989"/>
    </source>
</evidence>
<dbReference type="Proteomes" id="UP000001876">
    <property type="component" value="Unassembled WGS sequence"/>
</dbReference>
<evidence type="ECO:0000256" key="5">
    <source>
        <dbReference type="ARBA" id="ARBA00023136"/>
    </source>
</evidence>
<feature type="transmembrane region" description="Helical" evidence="6">
    <location>
        <begin position="157"/>
        <end position="176"/>
    </location>
</feature>
<dbReference type="AlphaFoldDB" id="C1MGN2"/>
<gene>
    <name evidence="7" type="ORF">MICPUCDRAFT_49876</name>
</gene>
<dbReference type="Pfam" id="PF04515">
    <property type="entry name" value="Choline_transpo"/>
    <property type="match status" value="1"/>
</dbReference>
<evidence type="ECO:0000313" key="8">
    <source>
        <dbReference type="Proteomes" id="UP000001876"/>
    </source>
</evidence>
<evidence type="ECO:0000256" key="2">
    <source>
        <dbReference type="ARBA" id="ARBA00007168"/>
    </source>
</evidence>
<feature type="transmembrane region" description="Helical" evidence="6">
    <location>
        <begin position="339"/>
        <end position="358"/>
    </location>
</feature>
<dbReference type="EMBL" id="GG663735">
    <property type="protein sequence ID" value="EEH60601.1"/>
    <property type="molecule type" value="Genomic_DNA"/>
</dbReference>
<dbReference type="GO" id="GO:0005886">
    <property type="term" value="C:plasma membrane"/>
    <property type="evidence" value="ECO:0007669"/>
    <property type="project" value="UniProtKB-SubCell"/>
</dbReference>
<feature type="transmembrane region" description="Helical" evidence="6">
    <location>
        <begin position="128"/>
        <end position="150"/>
    </location>
</feature>
<dbReference type="GeneID" id="9681102"/>
<comment type="subcellular location">
    <subcellularLocation>
        <location evidence="6">Cell membrane</location>
        <topology evidence="6">Multi-pass membrane protein</topology>
    </subcellularLocation>
    <subcellularLocation>
        <location evidence="1">Membrane</location>
        <topology evidence="1">Multi-pass membrane protein</topology>
    </subcellularLocation>
</comment>
<name>C1MGN2_MICPC</name>
<feature type="transmembrane region" description="Helical" evidence="6">
    <location>
        <begin position="313"/>
        <end position="333"/>
    </location>
</feature>
<keyword evidence="3 6" id="KW-0812">Transmembrane</keyword>
<dbReference type="OrthoDB" id="420519at2759"/>
<proteinExistence type="inferred from homology"/>
<comment type="function">
    <text evidence="6">Choline transporter.</text>
</comment>
<feature type="transmembrane region" description="Helical" evidence="6">
    <location>
        <begin position="379"/>
        <end position="396"/>
    </location>
</feature>
<keyword evidence="8" id="KW-1185">Reference proteome</keyword>
<dbReference type="PANTHER" id="PTHR12385">
    <property type="entry name" value="CHOLINE TRANSPORTER-LIKE (SLC FAMILY 44)"/>
    <property type="match status" value="1"/>
</dbReference>
<evidence type="ECO:0000256" key="3">
    <source>
        <dbReference type="ARBA" id="ARBA00022692"/>
    </source>
</evidence>
<protein>
    <recommendedName>
        <fullName evidence="6">Choline transporter-like protein</fullName>
    </recommendedName>
</protein>
<comment type="similarity">
    <text evidence="2 6">Belongs to the CTL (choline transporter-like) family.</text>
</comment>
<feature type="transmembrane region" description="Helical" evidence="6">
    <location>
        <begin position="32"/>
        <end position="52"/>
    </location>
</feature>
<dbReference type="InterPro" id="IPR007603">
    <property type="entry name" value="Choline_transptr-like"/>
</dbReference>
<feature type="transmembrane region" description="Helical" evidence="6">
    <location>
        <begin position="481"/>
        <end position="511"/>
    </location>
</feature>
<dbReference type="KEGG" id="mpp:MICPUCDRAFT_49876"/>
<evidence type="ECO:0000256" key="6">
    <source>
        <dbReference type="RuleBase" id="RU368066"/>
    </source>
</evidence>
<keyword evidence="4 6" id="KW-1133">Transmembrane helix</keyword>
<dbReference type="eggNOG" id="KOG1362">
    <property type="taxonomic scope" value="Eukaryota"/>
</dbReference>
<dbReference type="GO" id="GO:0022857">
    <property type="term" value="F:transmembrane transporter activity"/>
    <property type="evidence" value="ECO:0007669"/>
    <property type="project" value="UniProtKB-UniRule"/>
</dbReference>
<evidence type="ECO:0000256" key="1">
    <source>
        <dbReference type="ARBA" id="ARBA00004141"/>
    </source>
</evidence>
<sequence>MGVSEIGYAPIEAAALPDGVYNAGPRQKQDRLWSWIFGLTVLAVFVGGAMAFHGQTDAPDETAMTSGAACDGPQYDFAATLAANAARDAAAASGGGGGAAAASLGADASSSDSPDSEYFDKNEFAETAWPWLVAAFVGSFALGIALLWAFRVHAHAMVWGVVYAKVAILGAVAVAIGMSGALVFSLFLAALTALTAFCYYLWRDELNLVASMLSVSTQGLNDNPHIVTATISLQLGTLFYLLPAAYFMAAAQQNGVVGVSSVAVSRSGSKCVDYGGGAVDCCDFNTDAWAIAFISLASITAIWVICMALETRVYLVGGVICQWYFAPAGTKNAGAVGEVLANAAGPSFGTIAFGSFVLTMIEILKQANENNRRKRENQNILACLLFTCLECIYAFVEYLSKFATLQAAMTGQAFCDAATSVTDLLKRNFLSAYATYFFPARILQFTTFVVAGAFGIAGWLLSLASYTAAGTTNGAMYAKVIGGVCFVVSVVVLSFFVMVVLNVVDAVFLCYAMDKDRNTRSHVEFHEVFETVNAKQQPKDETVVVGPDGGYKYASV</sequence>
<dbReference type="OMA" id="ITGEAFC"/>
<feature type="transmembrane region" description="Helical" evidence="6">
    <location>
        <begin position="288"/>
        <end position="306"/>
    </location>
</feature>
<dbReference type="PANTHER" id="PTHR12385:SF98">
    <property type="entry name" value="CHOLINE TRANSPORTER-LIKE PROTEIN"/>
    <property type="match status" value="1"/>
</dbReference>
<keyword evidence="5 6" id="KW-0472">Membrane</keyword>
<feature type="transmembrane region" description="Helical" evidence="6">
    <location>
        <begin position="223"/>
        <end position="242"/>
    </location>
</feature>